<organism evidence="1 2">
    <name type="scientific">Pristionchus pacificus</name>
    <name type="common">Parasitic nematode worm</name>
    <dbReference type="NCBI Taxonomy" id="54126"/>
    <lineage>
        <taxon>Eukaryota</taxon>
        <taxon>Metazoa</taxon>
        <taxon>Ecdysozoa</taxon>
        <taxon>Nematoda</taxon>
        <taxon>Chromadorea</taxon>
        <taxon>Rhabditida</taxon>
        <taxon>Rhabditina</taxon>
        <taxon>Diplogasteromorpha</taxon>
        <taxon>Diplogasteroidea</taxon>
        <taxon>Neodiplogasteridae</taxon>
        <taxon>Pristionchus</taxon>
    </lineage>
</organism>
<proteinExistence type="predicted"/>
<reference evidence="1" key="2">
    <citation type="submission" date="2022-06" db="UniProtKB">
        <authorList>
            <consortium name="EnsemblMetazoa"/>
        </authorList>
    </citation>
    <scope>IDENTIFICATION</scope>
    <source>
        <strain evidence="1">PS312</strain>
    </source>
</reference>
<protein>
    <submittedName>
        <fullName evidence="1">Uncharacterized protein</fullName>
    </submittedName>
</protein>
<accession>A0A2A6CFG4</accession>
<evidence type="ECO:0000313" key="1">
    <source>
        <dbReference type="EnsemblMetazoa" id="PPA44899.1"/>
    </source>
</evidence>
<dbReference type="AlphaFoldDB" id="A0A2A6CFG4"/>
<dbReference type="PANTHER" id="PTHR34851">
    <property type="entry name" value="PROTEIN CBG05235-RELATED"/>
    <property type="match status" value="1"/>
</dbReference>
<gene>
    <name evidence="1" type="primary">WBGene00283268</name>
</gene>
<dbReference type="PANTHER" id="PTHR34851:SF2">
    <property type="entry name" value="PROTEIN CBG16728"/>
    <property type="match status" value="1"/>
</dbReference>
<reference evidence="2" key="1">
    <citation type="journal article" date="2008" name="Nat. Genet.">
        <title>The Pristionchus pacificus genome provides a unique perspective on nematode lifestyle and parasitism.</title>
        <authorList>
            <person name="Dieterich C."/>
            <person name="Clifton S.W."/>
            <person name="Schuster L.N."/>
            <person name="Chinwalla A."/>
            <person name="Delehaunty K."/>
            <person name="Dinkelacker I."/>
            <person name="Fulton L."/>
            <person name="Fulton R."/>
            <person name="Godfrey J."/>
            <person name="Minx P."/>
            <person name="Mitreva M."/>
            <person name="Roeseler W."/>
            <person name="Tian H."/>
            <person name="Witte H."/>
            <person name="Yang S.P."/>
            <person name="Wilson R.K."/>
            <person name="Sommer R.J."/>
        </authorList>
    </citation>
    <scope>NUCLEOTIDE SEQUENCE [LARGE SCALE GENOMIC DNA]</scope>
    <source>
        <strain evidence="2">PS312</strain>
    </source>
</reference>
<sequence>MWRLRSREGSKDERICCCGRMSITSAADIVMSFSLVLIVFNLLMKAIGYSDTDWNWELLFLVVDSVAVLCLFFGIRRENAALLQPFVLLSLVTISFLLLLTIFFGTAVHDGHSYAGEYLEMELRENVQSYATLLSIQSKTVVPLIATVLTVGTGITFIVNCWFLQIVVQCARHFRKIDADKTSLTA</sequence>
<dbReference type="Pfam" id="PF25093">
    <property type="entry name" value="DUF7807"/>
    <property type="match status" value="1"/>
</dbReference>
<dbReference type="InterPro" id="IPR056709">
    <property type="entry name" value="DUF7807"/>
</dbReference>
<name>A0A2A6CFG4_PRIPA</name>
<dbReference type="EnsemblMetazoa" id="PPA44899.1">
    <property type="protein sequence ID" value="PPA44899.1"/>
    <property type="gene ID" value="WBGene00283268"/>
</dbReference>
<keyword evidence="2" id="KW-1185">Reference proteome</keyword>
<dbReference type="Proteomes" id="UP000005239">
    <property type="component" value="Unassembled WGS sequence"/>
</dbReference>
<evidence type="ECO:0000313" key="2">
    <source>
        <dbReference type="Proteomes" id="UP000005239"/>
    </source>
</evidence>
<accession>A0A8R1Z3W4</accession>
<dbReference type="OrthoDB" id="5833548at2759"/>